<feature type="compositionally biased region" description="Polar residues" evidence="1">
    <location>
        <begin position="135"/>
        <end position="147"/>
    </location>
</feature>
<evidence type="ECO:0000313" key="2">
    <source>
        <dbReference type="EMBL" id="MBW68370.1"/>
    </source>
</evidence>
<feature type="region of interest" description="Disordered" evidence="1">
    <location>
        <begin position="85"/>
        <end position="147"/>
    </location>
</feature>
<feature type="compositionally biased region" description="Low complexity" evidence="1">
    <location>
        <begin position="119"/>
        <end position="134"/>
    </location>
</feature>
<evidence type="ECO:0000256" key="1">
    <source>
        <dbReference type="SAM" id="MobiDB-lite"/>
    </source>
</evidence>
<protein>
    <submittedName>
        <fullName evidence="2">Hipothetical protein</fullName>
    </submittedName>
</protein>
<name>A0A2M4CSR9_ANODA</name>
<dbReference type="EMBL" id="GGFL01004192">
    <property type="protein sequence ID" value="MBW68370.1"/>
    <property type="molecule type" value="Transcribed_RNA"/>
</dbReference>
<proteinExistence type="predicted"/>
<dbReference type="AntiFam" id="ANF00035">
    <property type="entry name" value="Antisense to 23S rRNA"/>
</dbReference>
<accession>A0A2M4CSR9</accession>
<feature type="compositionally biased region" description="Polar residues" evidence="1">
    <location>
        <begin position="89"/>
        <end position="105"/>
    </location>
</feature>
<sequence length="147" mass="16394">MRRADIEVPNHPVDINARARSACYPRGTFYPLSDTTTTSKRQITSPNFRPCSTSHSHSQAPLYTYTQHLITNQNEGTFGRLRYNLGGNRPSQTTHQALSPTQIMGQGSRGAERPEWYFNNNSTTTSGTASQSPTYPTQTEPNTNTKL</sequence>
<dbReference type="AlphaFoldDB" id="A0A2M4CSR9"/>
<feature type="region of interest" description="Disordered" evidence="1">
    <location>
        <begin position="36"/>
        <end position="55"/>
    </location>
</feature>
<organism evidence="2">
    <name type="scientific">Anopheles darlingi</name>
    <name type="common">Mosquito</name>
    <dbReference type="NCBI Taxonomy" id="43151"/>
    <lineage>
        <taxon>Eukaryota</taxon>
        <taxon>Metazoa</taxon>
        <taxon>Ecdysozoa</taxon>
        <taxon>Arthropoda</taxon>
        <taxon>Hexapoda</taxon>
        <taxon>Insecta</taxon>
        <taxon>Pterygota</taxon>
        <taxon>Neoptera</taxon>
        <taxon>Endopterygota</taxon>
        <taxon>Diptera</taxon>
        <taxon>Nematocera</taxon>
        <taxon>Culicoidea</taxon>
        <taxon>Culicidae</taxon>
        <taxon>Anophelinae</taxon>
        <taxon>Anopheles</taxon>
    </lineage>
</organism>
<reference evidence="2" key="1">
    <citation type="submission" date="2018-01" db="EMBL/GenBank/DDBJ databases">
        <title>An insight into the sialome of Amazonian anophelines.</title>
        <authorList>
            <person name="Ribeiro J.M."/>
            <person name="Scarpassa V."/>
            <person name="Calvo E."/>
        </authorList>
    </citation>
    <scope>NUCLEOTIDE SEQUENCE</scope>
</reference>